<dbReference type="Proteomes" id="UP000807159">
    <property type="component" value="Chromosome 18"/>
</dbReference>
<dbReference type="EC" id="1.2.1.3" evidence="5"/>
<keyword evidence="11" id="KW-1185">Reference proteome</keyword>
<dbReference type="FunFam" id="3.40.605.10:FF:000011">
    <property type="entry name" value="ALD5p Mitochondrial aldehyde dehydrogenase"/>
    <property type="match status" value="1"/>
</dbReference>
<dbReference type="Gene3D" id="3.40.309.10">
    <property type="entry name" value="Aldehyde Dehydrogenase, Chain A, domain 2"/>
    <property type="match status" value="1"/>
</dbReference>
<feature type="active site" evidence="7">
    <location>
        <position position="268"/>
    </location>
</feature>
<evidence type="ECO:0000256" key="7">
    <source>
        <dbReference type="PROSITE-ProRule" id="PRU10007"/>
    </source>
</evidence>
<feature type="domain" description="Aldehyde dehydrogenase" evidence="9">
    <location>
        <begin position="29"/>
        <end position="476"/>
    </location>
</feature>
<evidence type="ECO:0000256" key="3">
    <source>
        <dbReference type="ARBA" id="ARBA00023002"/>
    </source>
</evidence>
<dbReference type="AlphaFoldDB" id="A0A8T2WP73"/>
<keyword evidence="4" id="KW-0520">NAD</keyword>
<evidence type="ECO:0000256" key="5">
    <source>
        <dbReference type="ARBA" id="ARBA00024226"/>
    </source>
</evidence>
<comment type="subunit">
    <text evidence="2">Homotetramer.</text>
</comment>
<dbReference type="Gene3D" id="3.40.605.10">
    <property type="entry name" value="Aldehyde Dehydrogenase, Chain A, domain 1"/>
    <property type="match status" value="1"/>
</dbReference>
<evidence type="ECO:0000256" key="8">
    <source>
        <dbReference type="RuleBase" id="RU003345"/>
    </source>
</evidence>
<evidence type="ECO:0000259" key="9">
    <source>
        <dbReference type="Pfam" id="PF00171"/>
    </source>
</evidence>
<dbReference type="EMBL" id="JACEGQ020000018">
    <property type="protein sequence ID" value="KAH8482202.1"/>
    <property type="molecule type" value="Genomic_DNA"/>
</dbReference>
<dbReference type="FunFam" id="3.40.309.10:FF:000065">
    <property type="entry name" value="Aldehyde dehydrogenase3"/>
    <property type="match status" value="1"/>
</dbReference>
<reference evidence="10" key="1">
    <citation type="journal article" date="2021" name="J. Hered.">
        <title>Genome Assembly of Salicaceae Populus deltoides (Eastern Cottonwood) I-69 Based on Nanopore Sequencing and Hi-C Technologies.</title>
        <authorList>
            <person name="Bai S."/>
            <person name="Wu H."/>
            <person name="Zhang J."/>
            <person name="Pan Z."/>
            <person name="Zhao W."/>
            <person name="Li Z."/>
            <person name="Tong C."/>
        </authorList>
    </citation>
    <scope>NUCLEOTIDE SEQUENCE</scope>
    <source>
        <tissue evidence="10">Leaf</tissue>
    </source>
</reference>
<dbReference type="PANTHER" id="PTHR11699">
    <property type="entry name" value="ALDEHYDE DEHYDROGENASE-RELATED"/>
    <property type="match status" value="1"/>
</dbReference>
<dbReference type="Pfam" id="PF00171">
    <property type="entry name" value="Aldedh"/>
    <property type="match status" value="1"/>
</dbReference>
<keyword evidence="3 8" id="KW-0560">Oxidoreductase</keyword>
<dbReference type="GO" id="GO:0004029">
    <property type="term" value="F:aldehyde dehydrogenase (NAD+) activity"/>
    <property type="evidence" value="ECO:0007669"/>
    <property type="project" value="UniProtKB-EC"/>
</dbReference>
<dbReference type="PROSITE" id="PS00687">
    <property type="entry name" value="ALDEHYDE_DEHYDR_GLU"/>
    <property type="match status" value="1"/>
</dbReference>
<sequence>MGSYIEEKSASPVKLPTIKFTKLFINGEFVDSVSGKTFETIDPRTGEVIARVAEGDKEDVDLAVKAARLAFDDGPWPRMSGAERGRIMMKYADLIDEHIEELAALDAIDAGKLFSGGIAVDIPNVARLLRYYAGAADKIHGEVLKMSRELHGYTLREPIGVAGHIIPWNFPSSMFFMMSAPALAAGCTMIVKPAEQTPLSALFYGHLAKQAGMPDGVINVITGYGPTAGAAIASHMDVDKVCFTGSTEVGRKIMQAAATSNLKQVSLELGGKSPLLIFDDADVDKAADLALLGILYNKGEICVASSRVFVQEGIYDEFVKKLKEKARDWVDKQQFDKILSYIEHGKREGASLLTGGKPVGKKGYFIEPTVFTDVKEDMMIATDEIFGPVMSLMKFKTIDEAIKKANNTKYGLAAGIVTKNLDVANTVSRSIRAGTIWINCYFAFDNDCSYGGYKMSGFGRHLGIEALHKFLQVKSVVTPHIQLSLAMNKMNGWFRSSFIGGATHVSCFPSLSK</sequence>
<evidence type="ECO:0000256" key="1">
    <source>
        <dbReference type="ARBA" id="ARBA00009986"/>
    </source>
</evidence>
<dbReference type="InterPro" id="IPR016161">
    <property type="entry name" value="Ald_DH/histidinol_DH"/>
</dbReference>
<dbReference type="InterPro" id="IPR016163">
    <property type="entry name" value="Ald_DH_C"/>
</dbReference>
<evidence type="ECO:0000313" key="10">
    <source>
        <dbReference type="EMBL" id="KAH8482202.1"/>
    </source>
</evidence>
<evidence type="ECO:0000313" key="11">
    <source>
        <dbReference type="Proteomes" id="UP000807159"/>
    </source>
</evidence>
<evidence type="ECO:0000256" key="6">
    <source>
        <dbReference type="ARBA" id="ARBA00049194"/>
    </source>
</evidence>
<dbReference type="InterPro" id="IPR015590">
    <property type="entry name" value="Aldehyde_DH_dom"/>
</dbReference>
<name>A0A8T2WP73_POPDE</name>
<dbReference type="InterPro" id="IPR029510">
    <property type="entry name" value="Ald_DH_CS_GLU"/>
</dbReference>
<comment type="caution">
    <text evidence="10">The sequence shown here is derived from an EMBL/GenBank/DDBJ whole genome shotgun (WGS) entry which is preliminary data.</text>
</comment>
<evidence type="ECO:0000256" key="2">
    <source>
        <dbReference type="ARBA" id="ARBA00011881"/>
    </source>
</evidence>
<dbReference type="PROSITE" id="PS00070">
    <property type="entry name" value="ALDEHYDE_DEHYDR_CYS"/>
    <property type="match status" value="1"/>
</dbReference>
<comment type="catalytic activity">
    <reaction evidence="6">
        <text>an aldehyde + NAD(+) + H2O = a carboxylate + NADH + 2 H(+)</text>
        <dbReference type="Rhea" id="RHEA:16185"/>
        <dbReference type="ChEBI" id="CHEBI:15377"/>
        <dbReference type="ChEBI" id="CHEBI:15378"/>
        <dbReference type="ChEBI" id="CHEBI:17478"/>
        <dbReference type="ChEBI" id="CHEBI:29067"/>
        <dbReference type="ChEBI" id="CHEBI:57540"/>
        <dbReference type="ChEBI" id="CHEBI:57945"/>
        <dbReference type="EC" id="1.2.1.3"/>
    </reaction>
</comment>
<dbReference type="InterPro" id="IPR016160">
    <property type="entry name" value="Ald_DH_CS_CYS"/>
</dbReference>
<accession>A0A8T2WP73</accession>
<proteinExistence type="inferred from homology"/>
<evidence type="ECO:0000256" key="4">
    <source>
        <dbReference type="ARBA" id="ARBA00023027"/>
    </source>
</evidence>
<comment type="similarity">
    <text evidence="1 8">Belongs to the aldehyde dehydrogenase family.</text>
</comment>
<gene>
    <name evidence="10" type="ORF">H0E87_029611</name>
</gene>
<dbReference type="InterPro" id="IPR016162">
    <property type="entry name" value="Ald_DH_N"/>
</dbReference>
<protein>
    <recommendedName>
        <fullName evidence="5">aldehyde dehydrogenase (NAD(+))</fullName>
        <ecNumber evidence="5">1.2.1.3</ecNumber>
    </recommendedName>
</protein>
<dbReference type="SUPFAM" id="SSF53720">
    <property type="entry name" value="ALDH-like"/>
    <property type="match status" value="1"/>
</dbReference>
<organism evidence="10 11">
    <name type="scientific">Populus deltoides</name>
    <name type="common">Eastern poplar</name>
    <name type="synonym">Eastern cottonwood</name>
    <dbReference type="NCBI Taxonomy" id="3696"/>
    <lineage>
        <taxon>Eukaryota</taxon>
        <taxon>Viridiplantae</taxon>
        <taxon>Streptophyta</taxon>
        <taxon>Embryophyta</taxon>
        <taxon>Tracheophyta</taxon>
        <taxon>Spermatophyta</taxon>
        <taxon>Magnoliopsida</taxon>
        <taxon>eudicotyledons</taxon>
        <taxon>Gunneridae</taxon>
        <taxon>Pentapetalae</taxon>
        <taxon>rosids</taxon>
        <taxon>fabids</taxon>
        <taxon>Malpighiales</taxon>
        <taxon>Salicaceae</taxon>
        <taxon>Saliceae</taxon>
        <taxon>Populus</taxon>
    </lineage>
</organism>